<protein>
    <submittedName>
        <fullName evidence="2">Uncharacterized protein</fullName>
    </submittedName>
</protein>
<keyword evidence="3" id="KW-1185">Reference proteome</keyword>
<accession>A0ABS8PY11</accession>
<name>A0ABS8PY11_9BACT</name>
<gene>
    <name evidence="2" type="ORF">LQ567_24495</name>
</gene>
<dbReference type="Proteomes" id="UP001199816">
    <property type="component" value="Unassembled WGS sequence"/>
</dbReference>
<proteinExistence type="predicted"/>
<reference evidence="2 3" key="1">
    <citation type="submission" date="2021-11" db="EMBL/GenBank/DDBJ databases">
        <title>Genomic of Niabella pedocola.</title>
        <authorList>
            <person name="Wu T."/>
        </authorList>
    </citation>
    <scope>NUCLEOTIDE SEQUENCE [LARGE SCALE GENOMIC DNA]</scope>
    <source>
        <strain evidence="2 3">JCM 31011</strain>
    </source>
</reference>
<sequence>MSKEIDRKYPLKPSNRFIPMQEIGPDFGVAPEKRDTSLLKCLGYAVVDREEEDWGLIKHHYSAGFYNMELYLPGGDTLRFRHFGALGINLELFRVPRAYGGRDDVFFIAQEPNALYPDLSTGGVYVVRPRHLPPEPQAKPSRLGALLQPTSKQAAR</sequence>
<evidence type="ECO:0000313" key="3">
    <source>
        <dbReference type="Proteomes" id="UP001199816"/>
    </source>
</evidence>
<evidence type="ECO:0000313" key="2">
    <source>
        <dbReference type="EMBL" id="MCD2425966.1"/>
    </source>
</evidence>
<dbReference type="RefSeq" id="WP_231008552.1">
    <property type="nucleotide sequence ID" value="NZ_JAJNEC010000007.1"/>
</dbReference>
<feature type="region of interest" description="Disordered" evidence="1">
    <location>
        <begin position="130"/>
        <end position="156"/>
    </location>
</feature>
<evidence type="ECO:0000256" key="1">
    <source>
        <dbReference type="SAM" id="MobiDB-lite"/>
    </source>
</evidence>
<organism evidence="2 3">
    <name type="scientific">Niabella pedocola</name>
    <dbReference type="NCBI Taxonomy" id="1752077"/>
    <lineage>
        <taxon>Bacteria</taxon>
        <taxon>Pseudomonadati</taxon>
        <taxon>Bacteroidota</taxon>
        <taxon>Chitinophagia</taxon>
        <taxon>Chitinophagales</taxon>
        <taxon>Chitinophagaceae</taxon>
        <taxon>Niabella</taxon>
    </lineage>
</organism>
<comment type="caution">
    <text evidence="2">The sequence shown here is derived from an EMBL/GenBank/DDBJ whole genome shotgun (WGS) entry which is preliminary data.</text>
</comment>
<dbReference type="EMBL" id="JAJNEC010000007">
    <property type="protein sequence ID" value="MCD2425966.1"/>
    <property type="molecule type" value="Genomic_DNA"/>
</dbReference>